<proteinExistence type="predicted"/>
<reference evidence="2 3" key="1">
    <citation type="journal article" date="2019" name="Sci. Rep.">
        <title>Orb-weaving spider Araneus ventricosus genome elucidates the spidroin gene catalogue.</title>
        <authorList>
            <person name="Kono N."/>
            <person name="Nakamura H."/>
            <person name="Ohtoshi R."/>
            <person name="Moran D.A.P."/>
            <person name="Shinohara A."/>
            <person name="Yoshida Y."/>
            <person name="Fujiwara M."/>
            <person name="Mori M."/>
            <person name="Tomita M."/>
            <person name="Arakawa K."/>
        </authorList>
    </citation>
    <scope>NUCLEOTIDE SEQUENCE [LARGE SCALE GENOMIC DNA]</scope>
</reference>
<dbReference type="AlphaFoldDB" id="A0A4Y2MI14"/>
<feature type="non-terminal residue" evidence="2">
    <location>
        <position position="1"/>
    </location>
</feature>
<evidence type="ECO:0000313" key="1">
    <source>
        <dbReference type="EMBL" id="GBN26759.1"/>
    </source>
</evidence>
<dbReference type="Proteomes" id="UP000499080">
    <property type="component" value="Unassembled WGS sequence"/>
</dbReference>
<accession>A0A4Y2MI14</accession>
<gene>
    <name evidence="2" type="ORF">AVEN_138065_1</name>
    <name evidence="1" type="ORF">AVEN_39603_1</name>
</gene>
<sequence length="117" mass="13073">SWSNFRPSISRVTVVIRTFSVERCPSASEIHIVPFRNSALSSFSSVYKVSPAMEWLDPVSAQAFPNIPFTRRYTVDTGAVVTKQELASKYSNRDYSDLGSVVQFGHFARMKPGVPQP</sequence>
<evidence type="ECO:0000313" key="2">
    <source>
        <dbReference type="EMBL" id="GBN26795.1"/>
    </source>
</evidence>
<dbReference type="EMBL" id="BGPR01007432">
    <property type="protein sequence ID" value="GBN26795.1"/>
    <property type="molecule type" value="Genomic_DNA"/>
</dbReference>
<keyword evidence="3" id="KW-1185">Reference proteome</keyword>
<organism evidence="2 3">
    <name type="scientific">Araneus ventricosus</name>
    <name type="common">Orbweaver spider</name>
    <name type="synonym">Epeira ventricosa</name>
    <dbReference type="NCBI Taxonomy" id="182803"/>
    <lineage>
        <taxon>Eukaryota</taxon>
        <taxon>Metazoa</taxon>
        <taxon>Ecdysozoa</taxon>
        <taxon>Arthropoda</taxon>
        <taxon>Chelicerata</taxon>
        <taxon>Arachnida</taxon>
        <taxon>Araneae</taxon>
        <taxon>Araneomorphae</taxon>
        <taxon>Entelegynae</taxon>
        <taxon>Araneoidea</taxon>
        <taxon>Araneidae</taxon>
        <taxon>Araneus</taxon>
    </lineage>
</organism>
<evidence type="ECO:0000313" key="3">
    <source>
        <dbReference type="Proteomes" id="UP000499080"/>
    </source>
</evidence>
<protein>
    <submittedName>
        <fullName evidence="2">Uncharacterized protein</fullName>
    </submittedName>
</protein>
<name>A0A4Y2MI14_ARAVE</name>
<dbReference type="EMBL" id="BGPR01007427">
    <property type="protein sequence ID" value="GBN26759.1"/>
    <property type="molecule type" value="Genomic_DNA"/>
</dbReference>
<comment type="caution">
    <text evidence="2">The sequence shown here is derived from an EMBL/GenBank/DDBJ whole genome shotgun (WGS) entry which is preliminary data.</text>
</comment>